<dbReference type="RefSeq" id="WP_203757531.1">
    <property type="nucleotide sequence ID" value="NZ_BONF01000075.1"/>
</dbReference>
<feature type="region of interest" description="Disordered" evidence="1">
    <location>
        <begin position="1"/>
        <end position="21"/>
    </location>
</feature>
<dbReference type="EMBL" id="BONF01000075">
    <property type="protein sequence ID" value="GIF86487.1"/>
    <property type="molecule type" value="Genomic_DNA"/>
</dbReference>
<reference evidence="2 3" key="1">
    <citation type="submission" date="2021-01" db="EMBL/GenBank/DDBJ databases">
        <title>Whole genome shotgun sequence of Catellatospora bangladeshensis NBRC 107357.</title>
        <authorList>
            <person name="Komaki H."/>
            <person name="Tamura T."/>
        </authorList>
    </citation>
    <scope>NUCLEOTIDE SEQUENCE [LARGE SCALE GENOMIC DNA]</scope>
    <source>
        <strain evidence="2 3">NBRC 107357</strain>
    </source>
</reference>
<keyword evidence="3" id="KW-1185">Reference proteome</keyword>
<accession>A0A8J3NMS6</accession>
<protein>
    <submittedName>
        <fullName evidence="2">Uncharacterized protein</fullName>
    </submittedName>
</protein>
<comment type="caution">
    <text evidence="2">The sequence shown here is derived from an EMBL/GenBank/DDBJ whole genome shotgun (WGS) entry which is preliminary data.</text>
</comment>
<organism evidence="2 3">
    <name type="scientific">Catellatospora bangladeshensis</name>
    <dbReference type="NCBI Taxonomy" id="310355"/>
    <lineage>
        <taxon>Bacteria</taxon>
        <taxon>Bacillati</taxon>
        <taxon>Actinomycetota</taxon>
        <taxon>Actinomycetes</taxon>
        <taxon>Micromonosporales</taxon>
        <taxon>Micromonosporaceae</taxon>
        <taxon>Catellatospora</taxon>
    </lineage>
</organism>
<gene>
    <name evidence="2" type="ORF">Cba03nite_78360</name>
</gene>
<proteinExistence type="predicted"/>
<evidence type="ECO:0000313" key="3">
    <source>
        <dbReference type="Proteomes" id="UP000601223"/>
    </source>
</evidence>
<evidence type="ECO:0000313" key="2">
    <source>
        <dbReference type="EMBL" id="GIF86487.1"/>
    </source>
</evidence>
<dbReference type="AlphaFoldDB" id="A0A8J3NMS6"/>
<evidence type="ECO:0000256" key="1">
    <source>
        <dbReference type="SAM" id="MobiDB-lite"/>
    </source>
</evidence>
<name>A0A8J3NMS6_9ACTN</name>
<dbReference type="Proteomes" id="UP000601223">
    <property type="component" value="Unassembled WGS sequence"/>
</dbReference>
<sequence length="109" mass="12195">MRRALTDGRPARREHSDGHPDWCARAHHCTAALPGGEHASIPEVWQIEGGRMVGTRYRDHAGHDHMELRIVLGLPDDETTAQAACRHLMAVSLMVVRRVFGLDRQEAGR</sequence>